<evidence type="ECO:0000313" key="3">
    <source>
        <dbReference type="Proteomes" id="UP001326110"/>
    </source>
</evidence>
<evidence type="ECO:0000313" key="2">
    <source>
        <dbReference type="EMBL" id="WQH03787.1"/>
    </source>
</evidence>
<organism evidence="2 3">
    <name type="scientific">Duganella zoogloeoides</name>
    <dbReference type="NCBI Taxonomy" id="75659"/>
    <lineage>
        <taxon>Bacteria</taxon>
        <taxon>Pseudomonadati</taxon>
        <taxon>Pseudomonadota</taxon>
        <taxon>Betaproteobacteria</taxon>
        <taxon>Burkholderiales</taxon>
        <taxon>Oxalobacteraceae</taxon>
        <taxon>Telluria group</taxon>
        <taxon>Duganella</taxon>
    </lineage>
</organism>
<dbReference type="SUPFAM" id="SSF47413">
    <property type="entry name" value="lambda repressor-like DNA-binding domains"/>
    <property type="match status" value="1"/>
</dbReference>
<dbReference type="Proteomes" id="UP001326110">
    <property type="component" value="Chromosome"/>
</dbReference>
<proteinExistence type="predicted"/>
<sequence>MFDFTLATTPEICVELGRRLRARRLVQGWSQIELAQRAGISAGTIKNLEKHGRATLESFIHVVAALGLSDELSDIFLIRMVSIAAMEKAERANRQRAPRKASR</sequence>
<dbReference type="Gene3D" id="1.10.260.40">
    <property type="entry name" value="lambda repressor-like DNA-binding domains"/>
    <property type="match status" value="1"/>
</dbReference>
<dbReference type="InterPro" id="IPR001387">
    <property type="entry name" value="Cro/C1-type_HTH"/>
</dbReference>
<keyword evidence="3" id="KW-1185">Reference proteome</keyword>
<evidence type="ECO:0000259" key="1">
    <source>
        <dbReference type="PROSITE" id="PS50943"/>
    </source>
</evidence>
<dbReference type="CDD" id="cd00093">
    <property type="entry name" value="HTH_XRE"/>
    <property type="match status" value="1"/>
</dbReference>
<dbReference type="RefSeq" id="WP_019923133.1">
    <property type="nucleotide sequence ID" value="NZ_CP140152.1"/>
</dbReference>
<dbReference type="InterPro" id="IPR010982">
    <property type="entry name" value="Lambda_DNA-bd_dom_sf"/>
</dbReference>
<dbReference type="PROSITE" id="PS50943">
    <property type="entry name" value="HTH_CROC1"/>
    <property type="match status" value="1"/>
</dbReference>
<gene>
    <name evidence="2" type="ORF">SR858_22475</name>
</gene>
<name>A0ABZ0XX54_9BURK</name>
<accession>A0ABZ0XX54</accession>
<dbReference type="GeneID" id="43164760"/>
<feature type="domain" description="HTH cro/C1-type" evidence="1">
    <location>
        <begin position="20"/>
        <end position="72"/>
    </location>
</feature>
<dbReference type="SMART" id="SM00530">
    <property type="entry name" value="HTH_XRE"/>
    <property type="match status" value="1"/>
</dbReference>
<reference evidence="2 3" key="1">
    <citation type="submission" date="2023-11" db="EMBL/GenBank/DDBJ databases">
        <title>MicrobeMod: A computational toolkit for identifying prokaryotic methylation and restriction-modification with nanopore sequencing.</title>
        <authorList>
            <person name="Crits-Christoph A."/>
            <person name="Kang S.C."/>
            <person name="Lee H."/>
            <person name="Ostrov N."/>
        </authorList>
    </citation>
    <scope>NUCLEOTIDE SEQUENCE [LARGE SCALE GENOMIC DNA]</scope>
    <source>
        <strain evidence="2 3">ATCC 25935</strain>
    </source>
</reference>
<protein>
    <submittedName>
        <fullName evidence="2">Helix-turn-helix domain-containing protein</fullName>
    </submittedName>
</protein>
<dbReference type="EMBL" id="CP140152">
    <property type="protein sequence ID" value="WQH03787.1"/>
    <property type="molecule type" value="Genomic_DNA"/>
</dbReference>
<dbReference type="Pfam" id="PF13560">
    <property type="entry name" value="HTH_31"/>
    <property type="match status" value="1"/>
</dbReference>